<proteinExistence type="predicted"/>
<gene>
    <name evidence="1" type="ORF">NCTC10005_02953</name>
</gene>
<dbReference type="Proteomes" id="UP000255106">
    <property type="component" value="Unassembled WGS sequence"/>
</dbReference>
<reference evidence="1 2" key="1">
    <citation type="submission" date="2018-06" db="EMBL/GenBank/DDBJ databases">
        <authorList>
            <consortium name="Pathogen Informatics"/>
            <person name="Doyle S."/>
        </authorList>
    </citation>
    <scope>NUCLEOTIDE SEQUENCE [LARGE SCALE GENOMIC DNA]</scope>
    <source>
        <strain evidence="1 2">NCTC10005</strain>
    </source>
</reference>
<dbReference type="AlphaFoldDB" id="A0A377LVQ2"/>
<organism evidence="1 2">
    <name type="scientific">Enterobacter cloacae</name>
    <dbReference type="NCBI Taxonomy" id="550"/>
    <lineage>
        <taxon>Bacteria</taxon>
        <taxon>Pseudomonadati</taxon>
        <taxon>Pseudomonadota</taxon>
        <taxon>Gammaproteobacteria</taxon>
        <taxon>Enterobacterales</taxon>
        <taxon>Enterobacteriaceae</taxon>
        <taxon>Enterobacter</taxon>
        <taxon>Enterobacter cloacae complex</taxon>
    </lineage>
</organism>
<evidence type="ECO:0000313" key="2">
    <source>
        <dbReference type="Proteomes" id="UP000255106"/>
    </source>
</evidence>
<protein>
    <submittedName>
        <fullName evidence="1">Diguanylate cyclase/phosphodiesterase</fullName>
    </submittedName>
</protein>
<name>A0A377LVQ2_ENTCL</name>
<accession>A0A377LVQ2</accession>
<sequence length="100" mass="11503">MDNLEFLSRHYGILMRVHCKRRVTTSLQPLLQKDEKLFQLPGSELVIVLLGPETAERLQHMVDQLIAEKFTGTTRGWISSLAHPGEWSETARTCTIRWAN</sequence>
<dbReference type="EMBL" id="UGJB01000004">
    <property type="protein sequence ID" value="STQ10209.1"/>
    <property type="molecule type" value="Genomic_DNA"/>
</dbReference>
<evidence type="ECO:0000313" key="1">
    <source>
        <dbReference type="EMBL" id="STQ10209.1"/>
    </source>
</evidence>